<keyword evidence="3" id="KW-1185">Reference proteome</keyword>
<dbReference type="RefSeq" id="WP_023496540.1">
    <property type="nucleotide sequence ID" value="NZ_AYLO01000162.1"/>
</dbReference>
<protein>
    <submittedName>
        <fullName evidence="2">Uncharacterized protein</fullName>
    </submittedName>
</protein>
<dbReference type="EMBL" id="AYLO01000162">
    <property type="protein sequence ID" value="ESS66714.1"/>
    <property type="molecule type" value="Genomic_DNA"/>
</dbReference>
<dbReference type="OrthoDB" id="6637376at2"/>
<feature type="signal peptide" evidence="1">
    <location>
        <begin position="1"/>
        <end position="27"/>
    </location>
</feature>
<accession>V5BG49</accession>
<dbReference type="STRING" id="1116472.MGMO_177c00050"/>
<reference evidence="2 3" key="1">
    <citation type="journal article" date="2013" name="Genome Announc.">
        <title>Draft Genome Sequence of the Methanotrophic Gammaproteobacterium Methyloglobulus morosus DSM 22980 Strain KoM1.</title>
        <authorList>
            <person name="Poehlein A."/>
            <person name="Deutzmann J.S."/>
            <person name="Daniel R."/>
            <person name="Simeonova D.D."/>
        </authorList>
    </citation>
    <scope>NUCLEOTIDE SEQUENCE [LARGE SCALE GENOMIC DNA]</scope>
    <source>
        <strain evidence="2 3">KoM1</strain>
    </source>
</reference>
<dbReference type="AlphaFoldDB" id="V5BG49"/>
<evidence type="ECO:0000313" key="2">
    <source>
        <dbReference type="EMBL" id="ESS66714.1"/>
    </source>
</evidence>
<sequence length="265" mass="28974">MEKRGLTNIFLVFFFSLMMALSFSASALDESSFDKHANHSHGKNNPDNLIKAMTFISTRPFNSVDGTFFLDGLFGGDGMGFFKNVLGLTDQQIEQKRNAAIAFYASRFGIDVNNPKVYFTGFQIDPGADYRVIMMTGEENPGKGYPIIDGGFAVAVTDPAGLDLGGEFMGTHVPAGTVFAAEGTYVIKRGKERKDIVINYQSRGPMQPVGTGGVINCEVVHPVWGKGLGWGYFEFHNLKNGQITSQVRNVLTFPGLGIEETMIQK</sequence>
<proteinExistence type="predicted"/>
<feature type="chain" id="PRO_5004730929" evidence="1">
    <location>
        <begin position="28"/>
        <end position="265"/>
    </location>
</feature>
<evidence type="ECO:0000256" key="1">
    <source>
        <dbReference type="SAM" id="SignalP"/>
    </source>
</evidence>
<organism evidence="2 3">
    <name type="scientific">Methyloglobulus morosus KoM1</name>
    <dbReference type="NCBI Taxonomy" id="1116472"/>
    <lineage>
        <taxon>Bacteria</taxon>
        <taxon>Pseudomonadati</taxon>
        <taxon>Pseudomonadota</taxon>
        <taxon>Gammaproteobacteria</taxon>
        <taxon>Methylococcales</taxon>
        <taxon>Methylococcaceae</taxon>
        <taxon>Methyloglobulus</taxon>
    </lineage>
</organism>
<name>V5BG49_9GAMM</name>
<gene>
    <name evidence="2" type="ORF">MGMO_177c00050</name>
</gene>
<dbReference type="eggNOG" id="ENOG5033IJY">
    <property type="taxonomic scope" value="Bacteria"/>
</dbReference>
<comment type="caution">
    <text evidence="2">The sequence shown here is derived from an EMBL/GenBank/DDBJ whole genome shotgun (WGS) entry which is preliminary data.</text>
</comment>
<keyword evidence="1" id="KW-0732">Signal</keyword>
<evidence type="ECO:0000313" key="3">
    <source>
        <dbReference type="Proteomes" id="UP000017842"/>
    </source>
</evidence>
<dbReference type="Proteomes" id="UP000017842">
    <property type="component" value="Unassembled WGS sequence"/>
</dbReference>